<protein>
    <submittedName>
        <fullName evidence="1">Uncharacterized protein</fullName>
    </submittedName>
</protein>
<organism evidence="1 2">
    <name type="scientific">Symbiodinium pilosum</name>
    <name type="common">Dinoflagellate</name>
    <dbReference type="NCBI Taxonomy" id="2952"/>
    <lineage>
        <taxon>Eukaryota</taxon>
        <taxon>Sar</taxon>
        <taxon>Alveolata</taxon>
        <taxon>Dinophyceae</taxon>
        <taxon>Suessiales</taxon>
        <taxon>Symbiodiniaceae</taxon>
        <taxon>Symbiodinium</taxon>
    </lineage>
</organism>
<dbReference type="AlphaFoldDB" id="A0A812VLR4"/>
<sequence>MVDGADRDKALEIVTRHPGILAAGPDVKDNMVQADVASNAINAAPRKGGGGHTVPIAGEVISRRPKGAASRAHYKATHKDEAEDVSRDLQKIVRLDGPAKINWLCKALPLLRRRAMTAAQFLDIVCNQRFAANVDDVMPWGTQMISMLRRELDDLQPQQVHHLQQSDLWRRFADSDDERAVVAATTSSAPGRAAAFRAAVAADKDKSSSAFTMGCGASARVSAHVGHRLSFRHPSDEKRPQARKNPESYRTRIVTMLTTEDGDLEVQLSSKSQPERAEKKKVTFQFLEDADEDVDFAEEIPRKRVTFALVVDTHFFKDEDTIPARPMQVSVAWEEPRLLGRAEVPRVPNQPESDDLEEMHPFYQGLRELPVMCTECTDL</sequence>
<reference evidence="1" key="1">
    <citation type="submission" date="2021-02" db="EMBL/GenBank/DDBJ databases">
        <authorList>
            <person name="Dougan E. K."/>
            <person name="Rhodes N."/>
            <person name="Thang M."/>
            <person name="Chan C."/>
        </authorList>
    </citation>
    <scope>NUCLEOTIDE SEQUENCE</scope>
</reference>
<keyword evidence="2" id="KW-1185">Reference proteome</keyword>
<dbReference type="Proteomes" id="UP000649617">
    <property type="component" value="Unassembled WGS sequence"/>
</dbReference>
<accession>A0A812VLR4</accession>
<proteinExistence type="predicted"/>
<gene>
    <name evidence="1" type="ORF">SPIL2461_LOCUS16395</name>
</gene>
<comment type="caution">
    <text evidence="1">The sequence shown here is derived from an EMBL/GenBank/DDBJ whole genome shotgun (WGS) entry which is preliminary data.</text>
</comment>
<dbReference type="OrthoDB" id="418544at2759"/>
<dbReference type="EMBL" id="CAJNIZ010042571">
    <property type="protein sequence ID" value="CAE7626067.1"/>
    <property type="molecule type" value="Genomic_DNA"/>
</dbReference>
<name>A0A812VLR4_SYMPI</name>
<evidence type="ECO:0000313" key="1">
    <source>
        <dbReference type="EMBL" id="CAE7626067.1"/>
    </source>
</evidence>
<evidence type="ECO:0000313" key="2">
    <source>
        <dbReference type="Proteomes" id="UP000649617"/>
    </source>
</evidence>